<name>D3FD71_CONWI</name>
<dbReference type="EMBL" id="CP001854">
    <property type="protein sequence ID" value="ADB53463.1"/>
    <property type="molecule type" value="Genomic_DNA"/>
</dbReference>
<proteinExistence type="predicted"/>
<dbReference type="GO" id="GO:0016740">
    <property type="term" value="F:transferase activity"/>
    <property type="evidence" value="ECO:0007669"/>
    <property type="project" value="UniProtKB-KW"/>
</dbReference>
<dbReference type="eggNOG" id="COG0463">
    <property type="taxonomic scope" value="Bacteria"/>
</dbReference>
<protein>
    <submittedName>
        <fullName evidence="3">Glycosyl transferase family 2</fullName>
    </submittedName>
</protein>
<evidence type="ECO:0000313" key="3">
    <source>
        <dbReference type="EMBL" id="ADB53463.1"/>
    </source>
</evidence>
<dbReference type="eggNOG" id="COG0457">
    <property type="taxonomic scope" value="Bacteria"/>
</dbReference>
<dbReference type="SUPFAM" id="SSF48452">
    <property type="entry name" value="TPR-like"/>
    <property type="match status" value="1"/>
</dbReference>
<dbReference type="Gene3D" id="1.25.40.10">
    <property type="entry name" value="Tetratricopeptide repeat domain"/>
    <property type="match status" value="1"/>
</dbReference>
<dbReference type="HOGENOM" id="CLU_322566_0_0_11"/>
<dbReference type="InterPro" id="IPR029044">
    <property type="entry name" value="Nucleotide-diphossugar_trans"/>
</dbReference>
<keyword evidence="3" id="KW-0808">Transferase</keyword>
<dbReference type="CAZy" id="GT2">
    <property type="family name" value="Glycosyltransferase Family 2"/>
</dbReference>
<reference evidence="3 4" key="1">
    <citation type="journal article" date="2010" name="Stand. Genomic Sci.">
        <title>Complete genome sequence of Conexibacter woesei type strain (ID131577).</title>
        <authorList>
            <person name="Pukall R."/>
            <person name="Lapidus A."/>
            <person name="Glavina Del Rio T."/>
            <person name="Copeland A."/>
            <person name="Tice H."/>
            <person name="Cheng J.-F."/>
            <person name="Lucas S."/>
            <person name="Chen F."/>
            <person name="Nolan M."/>
            <person name="Bruce D."/>
            <person name="Goodwin L."/>
            <person name="Pitluck S."/>
            <person name="Mavromatis K."/>
            <person name="Ivanova N."/>
            <person name="Ovchinnikova G."/>
            <person name="Pati A."/>
            <person name="Chen A."/>
            <person name="Palaniappan K."/>
            <person name="Land M."/>
            <person name="Hauser L."/>
            <person name="Chang Y.-J."/>
            <person name="Jeffries C.D."/>
            <person name="Chain P."/>
            <person name="Meincke L."/>
            <person name="Sims D."/>
            <person name="Brettin T."/>
            <person name="Detter J.C."/>
            <person name="Rohde M."/>
            <person name="Goeker M."/>
            <person name="Bristow J."/>
            <person name="Eisen J.A."/>
            <person name="Markowitz V."/>
            <person name="Kyrpides N.C."/>
            <person name="Klenk H.-P."/>
            <person name="Hugenholtz P."/>
        </authorList>
    </citation>
    <scope>NUCLEOTIDE SEQUENCE [LARGE SCALE GENOMIC DNA]</scope>
    <source>
        <strain evidence="4">DSM 14684 / CIP 108061 / JCM 11494 / NBRC 100937 / ID131577</strain>
    </source>
</reference>
<dbReference type="Pfam" id="PF00535">
    <property type="entry name" value="Glycos_transf_2"/>
    <property type="match status" value="1"/>
</dbReference>
<dbReference type="RefSeq" id="WP_012936514.1">
    <property type="nucleotide sequence ID" value="NC_013739.1"/>
</dbReference>
<dbReference type="InterPro" id="IPR011990">
    <property type="entry name" value="TPR-like_helical_dom_sf"/>
</dbReference>
<reference evidence="4" key="2">
    <citation type="submission" date="2010-01" db="EMBL/GenBank/DDBJ databases">
        <title>The complete genome of Conexibacter woesei DSM 14684.</title>
        <authorList>
            <consortium name="US DOE Joint Genome Institute (JGI-PGF)"/>
            <person name="Lucas S."/>
            <person name="Copeland A."/>
            <person name="Lapidus A."/>
            <person name="Glavina del Rio T."/>
            <person name="Dalin E."/>
            <person name="Tice H."/>
            <person name="Bruce D."/>
            <person name="Goodwin L."/>
            <person name="Pitluck S."/>
            <person name="Kyrpides N."/>
            <person name="Mavromatis K."/>
            <person name="Ivanova N."/>
            <person name="Mikhailova N."/>
            <person name="Chertkov O."/>
            <person name="Brettin T."/>
            <person name="Detter J.C."/>
            <person name="Han C."/>
            <person name="Larimer F."/>
            <person name="Land M."/>
            <person name="Hauser L."/>
            <person name="Markowitz V."/>
            <person name="Cheng J.-F."/>
            <person name="Hugenholtz P."/>
            <person name="Woyke T."/>
            <person name="Wu D."/>
            <person name="Pukall R."/>
            <person name="Steenblock K."/>
            <person name="Schneider S."/>
            <person name="Klenk H.-P."/>
            <person name="Eisen J.A."/>
        </authorList>
    </citation>
    <scope>NUCLEOTIDE SEQUENCE [LARGE SCALE GENOMIC DNA]</scope>
    <source>
        <strain evidence="4">DSM 14684 / CIP 108061 / JCM 11494 / NBRC 100937 / ID131577</strain>
    </source>
</reference>
<evidence type="ECO:0000259" key="2">
    <source>
        <dbReference type="Pfam" id="PF00535"/>
    </source>
</evidence>
<dbReference type="STRING" id="469383.Cwoe_5052"/>
<dbReference type="InterPro" id="IPR001173">
    <property type="entry name" value="Glyco_trans_2-like"/>
</dbReference>
<feature type="domain" description="Glycosyltransferase 2-like" evidence="2">
    <location>
        <begin position="12"/>
        <end position="98"/>
    </location>
</feature>
<organism evidence="3 4">
    <name type="scientific">Conexibacter woesei (strain DSM 14684 / CCUG 47730 / CIP 108061 / JCM 11494 / NBRC 100937 / ID131577)</name>
    <dbReference type="NCBI Taxonomy" id="469383"/>
    <lineage>
        <taxon>Bacteria</taxon>
        <taxon>Bacillati</taxon>
        <taxon>Actinomycetota</taxon>
        <taxon>Thermoleophilia</taxon>
        <taxon>Solirubrobacterales</taxon>
        <taxon>Conexibacteraceae</taxon>
        <taxon>Conexibacter</taxon>
    </lineage>
</organism>
<evidence type="ECO:0000256" key="1">
    <source>
        <dbReference type="SAM" id="MobiDB-lite"/>
    </source>
</evidence>
<dbReference type="eggNOG" id="COG1215">
    <property type="taxonomic scope" value="Bacteria"/>
</dbReference>
<dbReference type="Gene3D" id="3.90.550.10">
    <property type="entry name" value="Spore Coat Polysaccharide Biosynthesis Protein SpsA, Chain A"/>
    <property type="match status" value="2"/>
</dbReference>
<accession>D3FD71</accession>
<dbReference type="InterPro" id="IPR050834">
    <property type="entry name" value="Glycosyltransf_2"/>
</dbReference>
<dbReference type="PANTHER" id="PTHR43685:SF2">
    <property type="entry name" value="GLYCOSYLTRANSFERASE 2-LIKE DOMAIN-CONTAINING PROTEIN"/>
    <property type="match status" value="1"/>
</dbReference>
<sequence length="897" mass="97616">MTEAGQTVCLNMIVKDEAAVIARCLASVRPFVDCWTIVDTGSTDATRELVREQLADLPGELHERPWVDFGHNRSEALALARGRADYVLVIDADETLEPAPGFVLPPLTADAYDLEVRYDGVSYLRRQLLRDGLEWAYHGVLHEHVHCDAAETVAPLPGLVTRVRHDGARSRDPLTYRRDALVLERALLDEPENTRYAFYLAQSHRDGGQLERAIEAYERRIELGGWSEETWFSRYQIALLQERLERPWPEVQQAYLAAFAAAPDRAEPLFRIGLHHQVQREHAVAQLFFAHAMTLPPPALDRLFVERPLYDYLLPIEYAVAAYWIGDHATAIRTNNALLRSGQVPPEAIGRIVRNRRYSLDARHPEQTGATVGAVHVVLVARDPGPELDDAVESVLGQDDGACDVVVIDDGSRSPLGEHLPGDPRVRLIRRGEHEAAGRDAALGAFVAGDCAPDDVVLELPVGESLADRNVVAAVTAAFADPGCRLVYGPRRRLDGRLAAGEPVTDAAAFATDGAAARDGAMLCFRASLWTDAAAADGAVSDADVLWRAAGFDGTRFLDTALTRELAPPVPQATPLAATPLAATAPPATALPATALPATALPATALPATALPATALPASPPSRTHPEPNAAPAAAPPPQPSVSCLMVSRDRLGLARLAMRCFADQTHADRELVIVSEAGAGYRRALQRSAEQLELDNVRIVAAEAGTPLGALRNLSVDAADGDVLCQWDDDDLSHPLRVTTQLDGMLRAGARACFLTDHLQFLEREGLVYWIDWTLGGRATEEMQLFPGTVMLWKDARFRYPESGPYASRGEDSVLVNQLFRSVPIARLPGMGHMYLYRYHGRNTFSEEHHMRITSCASPVAAVLPHAERIREALAYYPVPKPVAVFGQDGPALAVS</sequence>
<dbReference type="Proteomes" id="UP000008229">
    <property type="component" value="Chromosome"/>
</dbReference>
<keyword evidence="4" id="KW-1185">Reference proteome</keyword>
<gene>
    <name evidence="3" type="ordered locus">Cwoe_5052</name>
</gene>
<dbReference type="PANTHER" id="PTHR43685">
    <property type="entry name" value="GLYCOSYLTRANSFERASE"/>
    <property type="match status" value="1"/>
</dbReference>
<dbReference type="KEGG" id="cwo:Cwoe_5052"/>
<feature type="region of interest" description="Disordered" evidence="1">
    <location>
        <begin position="613"/>
        <end position="640"/>
    </location>
</feature>
<dbReference type="AlphaFoldDB" id="D3FD71"/>
<dbReference type="SUPFAM" id="SSF53448">
    <property type="entry name" value="Nucleotide-diphospho-sugar transferases"/>
    <property type="match status" value="3"/>
</dbReference>
<evidence type="ECO:0000313" key="4">
    <source>
        <dbReference type="Proteomes" id="UP000008229"/>
    </source>
</evidence>
<dbReference type="CDD" id="cd00761">
    <property type="entry name" value="Glyco_tranf_GTA_type"/>
    <property type="match status" value="1"/>
</dbReference>